<dbReference type="PROSITE" id="PS00028">
    <property type="entry name" value="ZINC_FINGER_C2H2_1"/>
    <property type="match status" value="2"/>
</dbReference>
<dbReference type="PANTHER" id="PTHR16089">
    <property type="entry name" value="REST COREPRESSOR COREST PROTEIN-RELATED"/>
    <property type="match status" value="1"/>
</dbReference>
<evidence type="ECO:0000259" key="3">
    <source>
        <dbReference type="PROSITE" id="PS50157"/>
    </source>
</evidence>
<dbReference type="InterPro" id="IPR036236">
    <property type="entry name" value="Znf_C2H2_sf"/>
</dbReference>
<dbReference type="GeneID" id="127749332"/>
<feature type="domain" description="C2H2-type" evidence="3">
    <location>
        <begin position="359"/>
        <end position="386"/>
    </location>
</feature>
<feature type="domain" description="C2H2-type" evidence="3">
    <location>
        <begin position="313"/>
        <end position="342"/>
    </location>
</feature>
<keyword evidence="1" id="KW-0863">Zinc-finger</keyword>
<gene>
    <name evidence="5" type="primary">LOC127749332</name>
</gene>
<reference evidence="5" key="1">
    <citation type="submission" date="2025-08" db="UniProtKB">
        <authorList>
            <consortium name="RefSeq"/>
        </authorList>
    </citation>
    <scope>IDENTIFICATION</scope>
    <source>
        <tissue evidence="5">Whole organism</tissue>
    </source>
</reference>
<dbReference type="Gene3D" id="3.30.160.60">
    <property type="entry name" value="Classic Zinc Finger"/>
    <property type="match status" value="2"/>
</dbReference>
<dbReference type="SMART" id="SM00355">
    <property type="entry name" value="ZnF_C2H2"/>
    <property type="match status" value="2"/>
</dbReference>
<dbReference type="PROSITE" id="PS50157">
    <property type="entry name" value="ZINC_FINGER_C2H2_2"/>
    <property type="match status" value="2"/>
</dbReference>
<accession>A0A9C6U803</accession>
<dbReference type="InterPro" id="IPR051066">
    <property type="entry name" value="Trans_reg/Corepressor"/>
</dbReference>
<feature type="region of interest" description="Disordered" evidence="2">
    <location>
        <begin position="65"/>
        <end position="89"/>
    </location>
</feature>
<evidence type="ECO:0000256" key="2">
    <source>
        <dbReference type="SAM" id="MobiDB-lite"/>
    </source>
</evidence>
<sequence length="610" mass="66610">MGDDMNNNVQEDSHSKKSSVPWHQQSSGCKSLMDQKGHSVDDFQTVVYSLGEGIGVRVNMHNNSGTSVRSLSSPMSSNTNSCQNVKTAYSGHEKETKDIKNSLTKIEIESTLLSSCAPNITVKPKTSAKQQIVDVSKDIIEDQMAIISNNFVTDRGAEANSKTTILNDVKSEPWEYCVKQEVKEELENTTTDFSETKVYISEFDVVKLNHVSNTPKDDNETVEEAPIIVNRSSHLNDDTDDQVKMEIESMMALHGIRMEDDVSNEAINSETGDIQTIFKEEPQDCDQMKDTCLSPPTALTEEHVSTSSESRLFVCELADCSASFNSRAALNGHIRIHGYRKSPPPNMNAASQRLQRQEYHCETCGKTFAKLKSRNAHMKTHKLSSADLAETLAGRATGISSSGDLSSNSKGCSTGLTFSTCLNFGLSQSESEVPKEITLEEDPESKDDTATERTTPCPQQESTRDSSTSKGSSEPKKRTGSKKVPGYRPTSDCNRTLSGPNIFRPNNLLGGKPTLTVSCTSSVPTPNPFNENATQLSAQSDSKSSPTTTVTLPDASFSATDDLPSKSFSIHQHKLSNKAVPSEPQKAFLKKLKAKTKQSPSAFCSLGRVK</sequence>
<dbReference type="InterPro" id="IPR013087">
    <property type="entry name" value="Znf_C2H2_type"/>
</dbReference>
<dbReference type="GO" id="GO:0006357">
    <property type="term" value="P:regulation of transcription by RNA polymerase II"/>
    <property type="evidence" value="ECO:0007669"/>
    <property type="project" value="TreeGrafter"/>
</dbReference>
<dbReference type="GO" id="GO:0000118">
    <property type="term" value="C:histone deacetylase complex"/>
    <property type="evidence" value="ECO:0007669"/>
    <property type="project" value="TreeGrafter"/>
</dbReference>
<dbReference type="GO" id="GO:0005667">
    <property type="term" value="C:transcription regulator complex"/>
    <property type="evidence" value="ECO:0007669"/>
    <property type="project" value="TreeGrafter"/>
</dbReference>
<feature type="region of interest" description="Disordered" evidence="2">
    <location>
        <begin position="430"/>
        <end position="564"/>
    </location>
</feature>
<dbReference type="Proteomes" id="UP000504606">
    <property type="component" value="Unplaced"/>
</dbReference>
<proteinExistence type="predicted"/>
<name>A0A9C6U803_FRAOC</name>
<organism evidence="4 5">
    <name type="scientific">Frankliniella occidentalis</name>
    <name type="common">Western flower thrips</name>
    <name type="synonym">Euthrips occidentalis</name>
    <dbReference type="NCBI Taxonomy" id="133901"/>
    <lineage>
        <taxon>Eukaryota</taxon>
        <taxon>Metazoa</taxon>
        <taxon>Ecdysozoa</taxon>
        <taxon>Arthropoda</taxon>
        <taxon>Hexapoda</taxon>
        <taxon>Insecta</taxon>
        <taxon>Pterygota</taxon>
        <taxon>Neoptera</taxon>
        <taxon>Paraneoptera</taxon>
        <taxon>Thysanoptera</taxon>
        <taxon>Terebrantia</taxon>
        <taxon>Thripoidea</taxon>
        <taxon>Thripidae</taxon>
        <taxon>Frankliniella</taxon>
    </lineage>
</organism>
<dbReference type="Pfam" id="PF00096">
    <property type="entry name" value="zf-C2H2"/>
    <property type="match status" value="1"/>
</dbReference>
<feature type="compositionally biased region" description="Low complexity" evidence="2">
    <location>
        <begin position="70"/>
        <end position="81"/>
    </location>
</feature>
<keyword evidence="4" id="KW-1185">Reference proteome</keyword>
<feature type="region of interest" description="Disordered" evidence="2">
    <location>
        <begin position="1"/>
        <end position="35"/>
    </location>
</feature>
<evidence type="ECO:0000256" key="1">
    <source>
        <dbReference type="PROSITE-ProRule" id="PRU00042"/>
    </source>
</evidence>
<keyword evidence="1" id="KW-0862">Zinc</keyword>
<dbReference type="GO" id="GO:0008270">
    <property type="term" value="F:zinc ion binding"/>
    <property type="evidence" value="ECO:0007669"/>
    <property type="project" value="UniProtKB-KW"/>
</dbReference>
<feature type="compositionally biased region" description="Polar residues" evidence="2">
    <location>
        <begin position="1"/>
        <end position="10"/>
    </location>
</feature>
<keyword evidence="1" id="KW-0479">Metal-binding</keyword>
<dbReference type="RefSeq" id="XP_052123118.1">
    <property type="nucleotide sequence ID" value="XM_052267158.1"/>
</dbReference>
<feature type="region of interest" description="Disordered" evidence="2">
    <location>
        <begin position="216"/>
        <end position="237"/>
    </location>
</feature>
<dbReference type="SUPFAM" id="SSF57667">
    <property type="entry name" value="beta-beta-alpha zinc fingers"/>
    <property type="match status" value="1"/>
</dbReference>
<dbReference type="PANTHER" id="PTHR16089:SF40">
    <property type="entry name" value="SUPPRESSOR OF ACTIVATED EGL-4 PROTEIN 1"/>
    <property type="match status" value="1"/>
</dbReference>
<feature type="compositionally biased region" description="Polar residues" evidence="2">
    <location>
        <begin position="515"/>
        <end position="551"/>
    </location>
</feature>
<evidence type="ECO:0000313" key="5">
    <source>
        <dbReference type="RefSeq" id="XP_052123118.1"/>
    </source>
</evidence>
<dbReference type="OrthoDB" id="6740989at2759"/>
<dbReference type="GO" id="GO:0003714">
    <property type="term" value="F:transcription corepressor activity"/>
    <property type="evidence" value="ECO:0007669"/>
    <property type="project" value="TreeGrafter"/>
</dbReference>
<dbReference type="KEGG" id="foc:127749332"/>
<dbReference type="AlphaFoldDB" id="A0A9C6U803"/>
<protein>
    <submittedName>
        <fullName evidence="5">Uncharacterized protein LOC127749332</fullName>
    </submittedName>
</protein>
<feature type="compositionally biased region" description="Polar residues" evidence="2">
    <location>
        <begin position="452"/>
        <end position="461"/>
    </location>
</feature>
<evidence type="ECO:0000313" key="4">
    <source>
        <dbReference type="Proteomes" id="UP000504606"/>
    </source>
</evidence>